<dbReference type="AlphaFoldDB" id="A0A182T9Y6"/>
<name>A0A182T9Y6_9DIPT</name>
<organism evidence="1 2">
    <name type="scientific">Anopheles maculatus</name>
    <dbReference type="NCBI Taxonomy" id="74869"/>
    <lineage>
        <taxon>Eukaryota</taxon>
        <taxon>Metazoa</taxon>
        <taxon>Ecdysozoa</taxon>
        <taxon>Arthropoda</taxon>
        <taxon>Hexapoda</taxon>
        <taxon>Insecta</taxon>
        <taxon>Pterygota</taxon>
        <taxon>Neoptera</taxon>
        <taxon>Endopterygota</taxon>
        <taxon>Diptera</taxon>
        <taxon>Nematocera</taxon>
        <taxon>Culicoidea</taxon>
        <taxon>Culicidae</taxon>
        <taxon>Anophelinae</taxon>
        <taxon>Anopheles</taxon>
        <taxon>Anopheles maculatus group</taxon>
    </lineage>
</organism>
<proteinExistence type="predicted"/>
<dbReference type="Proteomes" id="UP000075901">
    <property type="component" value="Unassembled WGS sequence"/>
</dbReference>
<sequence length="103" mass="11691">MYVISIIIPYKTAPQLRFLRHCKQARTIIYKSLGGSISSSHLSYLRSWDKGEIFNAGLGDQHIILDADATKIAEAVQIFLHQKLAKAGIRVRLVKQLREQKKS</sequence>
<keyword evidence="2" id="KW-1185">Reference proteome</keyword>
<evidence type="ECO:0000313" key="1">
    <source>
        <dbReference type="EnsemblMetazoa" id="AMAM022608-PA"/>
    </source>
</evidence>
<dbReference type="EnsemblMetazoa" id="AMAM022608-RA">
    <property type="protein sequence ID" value="AMAM022608-PA"/>
    <property type="gene ID" value="AMAM022608"/>
</dbReference>
<reference evidence="1" key="2">
    <citation type="submission" date="2020-05" db="UniProtKB">
        <authorList>
            <consortium name="EnsemblMetazoa"/>
        </authorList>
    </citation>
    <scope>IDENTIFICATION</scope>
    <source>
        <strain evidence="1">maculatus3</strain>
    </source>
</reference>
<accession>A0A182T9Y6</accession>
<dbReference type="VEuPathDB" id="VectorBase:AMAM022608"/>
<reference evidence="2" key="1">
    <citation type="submission" date="2013-09" db="EMBL/GenBank/DDBJ databases">
        <title>The Genome Sequence of Anopheles maculatus species B.</title>
        <authorList>
            <consortium name="The Broad Institute Genomics Platform"/>
            <person name="Neafsey D.E."/>
            <person name="Besansky N."/>
            <person name="Howell P."/>
            <person name="Walton C."/>
            <person name="Young S.K."/>
            <person name="Zeng Q."/>
            <person name="Gargeya S."/>
            <person name="Fitzgerald M."/>
            <person name="Haas B."/>
            <person name="Abouelleil A."/>
            <person name="Allen A.W."/>
            <person name="Alvarado L."/>
            <person name="Arachchi H.M."/>
            <person name="Berlin A.M."/>
            <person name="Chapman S.B."/>
            <person name="Gainer-Dewar J."/>
            <person name="Goldberg J."/>
            <person name="Griggs A."/>
            <person name="Gujja S."/>
            <person name="Hansen M."/>
            <person name="Howarth C."/>
            <person name="Imamovic A."/>
            <person name="Ireland A."/>
            <person name="Larimer J."/>
            <person name="McCowan C."/>
            <person name="Murphy C."/>
            <person name="Pearson M."/>
            <person name="Poon T.W."/>
            <person name="Priest M."/>
            <person name="Roberts A."/>
            <person name="Saif S."/>
            <person name="Shea T."/>
            <person name="Sisk P."/>
            <person name="Sykes S."/>
            <person name="Wortman J."/>
            <person name="Nusbaum C."/>
            <person name="Birren B."/>
        </authorList>
    </citation>
    <scope>NUCLEOTIDE SEQUENCE [LARGE SCALE GENOMIC DNA]</scope>
    <source>
        <strain evidence="2">maculatus3</strain>
    </source>
</reference>
<protein>
    <submittedName>
        <fullName evidence="1">Uncharacterized protein</fullName>
    </submittedName>
</protein>
<evidence type="ECO:0000313" key="2">
    <source>
        <dbReference type="Proteomes" id="UP000075901"/>
    </source>
</evidence>